<comment type="subcellular location">
    <subcellularLocation>
        <location evidence="1">Membrane</location>
        <topology evidence="1">Multi-pass membrane protein</topology>
    </subcellularLocation>
</comment>
<dbReference type="PROSITE" id="PS50850">
    <property type="entry name" value="MFS"/>
    <property type="match status" value="1"/>
</dbReference>
<dbReference type="Proteomes" id="UP000517252">
    <property type="component" value="Unassembled WGS sequence"/>
</dbReference>
<evidence type="ECO:0000256" key="1">
    <source>
        <dbReference type="ARBA" id="ARBA00004141"/>
    </source>
</evidence>
<organism evidence="11 12">
    <name type="scientific">Trichoderma asperellum</name>
    <name type="common">Filamentous fungus</name>
    <dbReference type="NCBI Taxonomy" id="101201"/>
    <lineage>
        <taxon>Eukaryota</taxon>
        <taxon>Fungi</taxon>
        <taxon>Dikarya</taxon>
        <taxon>Ascomycota</taxon>
        <taxon>Pezizomycotina</taxon>
        <taxon>Sordariomycetes</taxon>
        <taxon>Hypocreomycetidae</taxon>
        <taxon>Hypocreales</taxon>
        <taxon>Hypocreaceae</taxon>
        <taxon>Trichoderma</taxon>
    </lineage>
</organism>
<dbReference type="FunFam" id="1.20.1250.20:FF:000078">
    <property type="entry name" value="MFS maltose transporter, putative"/>
    <property type="match status" value="1"/>
</dbReference>
<evidence type="ECO:0000256" key="6">
    <source>
        <dbReference type="ARBA" id="ARBA00023136"/>
    </source>
</evidence>
<feature type="transmembrane region" description="Helical" evidence="9">
    <location>
        <begin position="154"/>
        <end position="175"/>
    </location>
</feature>
<feature type="transmembrane region" description="Helical" evidence="9">
    <location>
        <begin position="226"/>
        <end position="247"/>
    </location>
</feature>
<protein>
    <submittedName>
        <fullName evidence="11">General alpha-glucoside permease</fullName>
    </submittedName>
</protein>
<comment type="similarity">
    <text evidence="2 8">Belongs to the major facilitator superfamily. Sugar transporter (TC 2.A.1.1) family.</text>
</comment>
<keyword evidence="4 9" id="KW-0812">Transmembrane</keyword>
<evidence type="ECO:0000256" key="8">
    <source>
        <dbReference type="RuleBase" id="RU003346"/>
    </source>
</evidence>
<keyword evidence="7" id="KW-0462">Maltose metabolism</keyword>
<dbReference type="SUPFAM" id="SSF103473">
    <property type="entry name" value="MFS general substrate transporter"/>
    <property type="match status" value="1"/>
</dbReference>
<feature type="transmembrane region" description="Helical" evidence="9">
    <location>
        <begin position="128"/>
        <end position="148"/>
    </location>
</feature>
<evidence type="ECO:0000256" key="2">
    <source>
        <dbReference type="ARBA" id="ARBA00010992"/>
    </source>
</evidence>
<reference evidence="11 12" key="1">
    <citation type="submission" date="2020-07" db="EMBL/GenBank/DDBJ databases">
        <title>Trichoderma asperellum IC-1 whole genome shotgun sequence.</title>
        <authorList>
            <person name="Kanamasa S."/>
            <person name="Takahashi H."/>
        </authorList>
    </citation>
    <scope>NUCLEOTIDE SEQUENCE [LARGE SCALE GENOMIC DNA]</scope>
    <source>
        <strain evidence="11 12">IC-1</strain>
    </source>
</reference>
<dbReference type="Gene3D" id="1.20.1250.20">
    <property type="entry name" value="MFS general substrate transporter like domains"/>
    <property type="match status" value="1"/>
</dbReference>
<evidence type="ECO:0000259" key="10">
    <source>
        <dbReference type="PROSITE" id="PS50850"/>
    </source>
</evidence>
<dbReference type="OrthoDB" id="6612291at2759"/>
<dbReference type="InterPro" id="IPR036259">
    <property type="entry name" value="MFS_trans_sf"/>
</dbReference>
<dbReference type="InterPro" id="IPR003663">
    <property type="entry name" value="Sugar/inositol_transpt"/>
</dbReference>
<dbReference type="EMBL" id="BLZH01000022">
    <property type="protein sequence ID" value="GFP60582.1"/>
    <property type="molecule type" value="Genomic_DNA"/>
</dbReference>
<comment type="caution">
    <text evidence="11">The sequence shown here is derived from an EMBL/GenBank/DDBJ whole genome shotgun (WGS) entry which is preliminary data.</text>
</comment>
<dbReference type="GO" id="GO:0016020">
    <property type="term" value="C:membrane"/>
    <property type="evidence" value="ECO:0007669"/>
    <property type="project" value="UniProtKB-SubCell"/>
</dbReference>
<evidence type="ECO:0000256" key="3">
    <source>
        <dbReference type="ARBA" id="ARBA00022448"/>
    </source>
</evidence>
<dbReference type="GO" id="GO:0005351">
    <property type="term" value="F:carbohydrate:proton symporter activity"/>
    <property type="evidence" value="ECO:0007669"/>
    <property type="project" value="TreeGrafter"/>
</dbReference>
<dbReference type="PANTHER" id="PTHR48022">
    <property type="entry name" value="PLASTIDIC GLUCOSE TRANSPORTER 4"/>
    <property type="match status" value="1"/>
</dbReference>
<dbReference type="Pfam" id="PF00083">
    <property type="entry name" value="Sugar_tr"/>
    <property type="match status" value="1"/>
</dbReference>
<evidence type="ECO:0000313" key="12">
    <source>
        <dbReference type="Proteomes" id="UP000517252"/>
    </source>
</evidence>
<evidence type="ECO:0000256" key="5">
    <source>
        <dbReference type="ARBA" id="ARBA00022989"/>
    </source>
</evidence>
<keyword evidence="5 9" id="KW-1133">Transmembrane helix</keyword>
<sequence length="359" mass="39412">MAEPNITKVAATHLEDTLGEGAIVDAKHASDEEHSQTLLQALKGNRKAVFWSMLISMSIIMEGYDTILMGNFFGYPQFAKKYGQDYGGSIGYQVSAPWQSGLNMGSTVGAIFGGILNGYLVSVLGYRYVMIGALFFMNAFIFIVFFASSAAVLLVGQILCGLAWGVFAVASPSYASEVCPTNLRGYLTTYVNLCWAIGQFIAAGVLEGLIHRQDQWAYRIPFAIQWIWPLPLMIVCFFAPESPWYLVRKDRVDDARQSLRRLGGTKTEDQINGQLAMMVHTVNIEAAQAKESKSYVECFKGTDLRRTEICCVAFFGQILSGSSFAYSPSYFFTTAGMSADHAYQLNLGGTAIAFLGTAR</sequence>
<gene>
    <name evidence="11" type="ORF">TASIC1_0022000900</name>
</gene>
<feature type="domain" description="Major facilitator superfamily (MFS) profile" evidence="10">
    <location>
        <begin position="51"/>
        <end position="359"/>
    </location>
</feature>
<dbReference type="AlphaFoldDB" id="A0A6V8R8J9"/>
<name>A0A6V8R8J9_TRIAP</name>
<dbReference type="GO" id="GO:0000023">
    <property type="term" value="P:maltose metabolic process"/>
    <property type="evidence" value="ECO:0007669"/>
    <property type="project" value="UniProtKB-KW"/>
</dbReference>
<feature type="transmembrane region" description="Helical" evidence="9">
    <location>
        <begin position="187"/>
        <end position="206"/>
    </location>
</feature>
<dbReference type="PANTHER" id="PTHR48022:SF5">
    <property type="entry name" value="ALPHA-GLUCOSIDES PERMEASE MPH2-RELATED"/>
    <property type="match status" value="1"/>
</dbReference>
<evidence type="ECO:0000256" key="4">
    <source>
        <dbReference type="ARBA" id="ARBA00022692"/>
    </source>
</evidence>
<keyword evidence="6 9" id="KW-0472">Membrane</keyword>
<dbReference type="PROSITE" id="PS00217">
    <property type="entry name" value="SUGAR_TRANSPORT_2"/>
    <property type="match status" value="1"/>
</dbReference>
<evidence type="ECO:0000256" key="9">
    <source>
        <dbReference type="SAM" id="Phobius"/>
    </source>
</evidence>
<accession>A0A6V8R8J9</accession>
<dbReference type="NCBIfam" id="TIGR00879">
    <property type="entry name" value="SP"/>
    <property type="match status" value="1"/>
</dbReference>
<dbReference type="InterPro" id="IPR005829">
    <property type="entry name" value="Sugar_transporter_CS"/>
</dbReference>
<feature type="transmembrane region" description="Helical" evidence="9">
    <location>
        <begin position="48"/>
        <end position="73"/>
    </location>
</feature>
<dbReference type="InterPro" id="IPR005828">
    <property type="entry name" value="MFS_sugar_transport-like"/>
</dbReference>
<dbReference type="InterPro" id="IPR050360">
    <property type="entry name" value="MFS_Sugar_Transporters"/>
</dbReference>
<keyword evidence="3 8" id="KW-0813">Transport</keyword>
<evidence type="ECO:0000313" key="11">
    <source>
        <dbReference type="EMBL" id="GFP60582.1"/>
    </source>
</evidence>
<dbReference type="InterPro" id="IPR020846">
    <property type="entry name" value="MFS_dom"/>
</dbReference>
<proteinExistence type="inferred from homology"/>
<evidence type="ECO:0000256" key="7">
    <source>
        <dbReference type="ARBA" id="ARBA00026248"/>
    </source>
</evidence>
<feature type="transmembrane region" description="Helical" evidence="9">
    <location>
        <begin position="102"/>
        <end position="121"/>
    </location>
</feature>